<evidence type="ECO:0000313" key="1">
    <source>
        <dbReference type="EMBL" id="KAJ7738240.1"/>
    </source>
</evidence>
<comment type="caution">
    <text evidence="1">The sequence shown here is derived from an EMBL/GenBank/DDBJ whole genome shotgun (WGS) entry which is preliminary data.</text>
</comment>
<dbReference type="AlphaFoldDB" id="A0AAD7I9V5"/>
<reference evidence="1" key="1">
    <citation type="submission" date="2023-03" db="EMBL/GenBank/DDBJ databases">
        <title>Massive genome expansion in bonnet fungi (Mycena s.s.) driven by repeated elements and novel gene families across ecological guilds.</title>
        <authorList>
            <consortium name="Lawrence Berkeley National Laboratory"/>
            <person name="Harder C.B."/>
            <person name="Miyauchi S."/>
            <person name="Viragh M."/>
            <person name="Kuo A."/>
            <person name="Thoen E."/>
            <person name="Andreopoulos B."/>
            <person name="Lu D."/>
            <person name="Skrede I."/>
            <person name="Drula E."/>
            <person name="Henrissat B."/>
            <person name="Morin E."/>
            <person name="Kohler A."/>
            <person name="Barry K."/>
            <person name="LaButti K."/>
            <person name="Morin E."/>
            <person name="Salamov A."/>
            <person name="Lipzen A."/>
            <person name="Mereny Z."/>
            <person name="Hegedus B."/>
            <person name="Baldrian P."/>
            <person name="Stursova M."/>
            <person name="Weitz H."/>
            <person name="Taylor A."/>
            <person name="Grigoriev I.V."/>
            <person name="Nagy L.G."/>
            <person name="Martin F."/>
            <person name="Kauserud H."/>
        </authorList>
    </citation>
    <scope>NUCLEOTIDE SEQUENCE</scope>
    <source>
        <strain evidence="1">CBHHK188m</strain>
    </source>
</reference>
<accession>A0AAD7I9V5</accession>
<sequence length="276" mass="29861">MPLNLGTFIGWYYASYVRYCRVSRLSSLDVLVVGTVMKPPLPHPPQVAHHPSFAVWRLPAPMWLSEDVDLRRPTHGLKQERTPTRPFCPAPTSNISMSVATGPLLLVTMISALAPGCRALKTALSPPADSSGVLSTNDLHVLPIVWLVNSSVFPPAPSIAPHGFAKLQRCFAIYVGASLVIQTGGSIVSCSRHRPQRMTIKDWNMSLHVMAISSPCASPANVIGNLKRNRSSLSIPIDFVVSKLEVARMSPRPVDCYGGAAAVAELTPTKVNVRRG</sequence>
<dbReference type="Proteomes" id="UP001215280">
    <property type="component" value="Unassembled WGS sequence"/>
</dbReference>
<name>A0AAD7I9V5_9AGAR</name>
<proteinExistence type="predicted"/>
<organism evidence="1 2">
    <name type="scientific">Mycena maculata</name>
    <dbReference type="NCBI Taxonomy" id="230809"/>
    <lineage>
        <taxon>Eukaryota</taxon>
        <taxon>Fungi</taxon>
        <taxon>Dikarya</taxon>
        <taxon>Basidiomycota</taxon>
        <taxon>Agaricomycotina</taxon>
        <taxon>Agaricomycetes</taxon>
        <taxon>Agaricomycetidae</taxon>
        <taxon>Agaricales</taxon>
        <taxon>Marasmiineae</taxon>
        <taxon>Mycenaceae</taxon>
        <taxon>Mycena</taxon>
    </lineage>
</organism>
<keyword evidence="2" id="KW-1185">Reference proteome</keyword>
<dbReference type="EMBL" id="JARJLG010000138">
    <property type="protein sequence ID" value="KAJ7738240.1"/>
    <property type="molecule type" value="Genomic_DNA"/>
</dbReference>
<protein>
    <submittedName>
        <fullName evidence="1">Uncharacterized protein</fullName>
    </submittedName>
</protein>
<evidence type="ECO:0000313" key="2">
    <source>
        <dbReference type="Proteomes" id="UP001215280"/>
    </source>
</evidence>
<gene>
    <name evidence="1" type="ORF">DFH07DRAFT_944092</name>
</gene>